<organism evidence="2 3">
    <name type="scientific">Madurella mycetomatis</name>
    <dbReference type="NCBI Taxonomy" id="100816"/>
    <lineage>
        <taxon>Eukaryota</taxon>
        <taxon>Fungi</taxon>
        <taxon>Dikarya</taxon>
        <taxon>Ascomycota</taxon>
        <taxon>Pezizomycotina</taxon>
        <taxon>Sordariomycetes</taxon>
        <taxon>Sordariomycetidae</taxon>
        <taxon>Sordariales</taxon>
        <taxon>Sordariales incertae sedis</taxon>
        <taxon>Madurella</taxon>
    </lineage>
</organism>
<dbReference type="GO" id="GO:0005576">
    <property type="term" value="C:extracellular region"/>
    <property type="evidence" value="ECO:0007669"/>
    <property type="project" value="InterPro"/>
</dbReference>
<dbReference type="Gene3D" id="3.40.33.10">
    <property type="entry name" value="CAP"/>
    <property type="match status" value="1"/>
</dbReference>
<comment type="caution">
    <text evidence="2">The sequence shown here is derived from an EMBL/GenBank/DDBJ whole genome shotgun (WGS) entry which is preliminary data.</text>
</comment>
<protein>
    <submittedName>
        <fullName evidence="2">Cell wall protein PRY3</fullName>
    </submittedName>
</protein>
<accession>A0A175WED3</accession>
<dbReference type="Pfam" id="PF00188">
    <property type="entry name" value="CAP"/>
    <property type="match status" value="1"/>
</dbReference>
<dbReference type="SUPFAM" id="SSF55797">
    <property type="entry name" value="PR-1-like"/>
    <property type="match status" value="1"/>
</dbReference>
<dbReference type="PRINTS" id="PR00838">
    <property type="entry name" value="V5ALLERGEN"/>
</dbReference>
<dbReference type="PROSITE" id="PS01009">
    <property type="entry name" value="CRISP_1"/>
    <property type="match status" value="1"/>
</dbReference>
<dbReference type="Proteomes" id="UP000078237">
    <property type="component" value="Unassembled WGS sequence"/>
</dbReference>
<sequence>MHPSPSSFPPPTSPSFTSAILTTHNHYREAHSAPLLTYNATLAAFAAAYLHQHTPDAGCPAFAHSGGPYGENLALGCSDVAGCVRLWGDERAAYDFGAVAAGEWDGWSKETGHFTQVVWKGTTDVGCGARECGSEDGGGGRVGWFLVCEYWPRGNVLGRFAEEVEEWLLVETPAWFLTL</sequence>
<dbReference type="PRINTS" id="PR00837">
    <property type="entry name" value="V5TPXLIKE"/>
</dbReference>
<dbReference type="InterPro" id="IPR035940">
    <property type="entry name" value="CAP_sf"/>
</dbReference>
<dbReference type="InterPro" id="IPR014044">
    <property type="entry name" value="CAP_dom"/>
</dbReference>
<dbReference type="STRING" id="100816.A0A175WED3"/>
<dbReference type="InterPro" id="IPR001283">
    <property type="entry name" value="CRISP-related"/>
</dbReference>
<keyword evidence="3" id="KW-1185">Reference proteome</keyword>
<dbReference type="InterPro" id="IPR018244">
    <property type="entry name" value="Allrgn_V5/Tpx1_CS"/>
</dbReference>
<feature type="domain" description="SCP" evidence="1">
    <location>
        <begin position="15"/>
        <end position="158"/>
    </location>
</feature>
<evidence type="ECO:0000313" key="3">
    <source>
        <dbReference type="Proteomes" id="UP000078237"/>
    </source>
</evidence>
<dbReference type="VEuPathDB" id="FungiDB:MMYC01_202518"/>
<dbReference type="AlphaFoldDB" id="A0A175WED3"/>
<dbReference type="OrthoDB" id="337038at2759"/>
<evidence type="ECO:0000313" key="2">
    <source>
        <dbReference type="EMBL" id="KXX81500.1"/>
    </source>
</evidence>
<dbReference type="SMART" id="SM00198">
    <property type="entry name" value="SCP"/>
    <property type="match status" value="1"/>
</dbReference>
<reference evidence="2 3" key="1">
    <citation type="journal article" date="2016" name="Genome Announc.">
        <title>Genome Sequence of Madurella mycetomatis mm55, Isolated from a Human Mycetoma Case in Sudan.</title>
        <authorList>
            <person name="Smit S."/>
            <person name="Derks M.F."/>
            <person name="Bervoets S."/>
            <person name="Fahal A."/>
            <person name="van Leeuwen W."/>
            <person name="van Belkum A."/>
            <person name="van de Sande W.W."/>
        </authorList>
    </citation>
    <scope>NUCLEOTIDE SEQUENCE [LARGE SCALE GENOMIC DNA]</scope>
    <source>
        <strain evidence="3">mm55</strain>
    </source>
</reference>
<dbReference type="EMBL" id="LCTW02000033">
    <property type="protein sequence ID" value="KXX81500.1"/>
    <property type="molecule type" value="Genomic_DNA"/>
</dbReference>
<gene>
    <name evidence="2" type="ORF">MMYC01_202518</name>
</gene>
<evidence type="ECO:0000259" key="1">
    <source>
        <dbReference type="SMART" id="SM00198"/>
    </source>
</evidence>
<proteinExistence type="predicted"/>
<name>A0A175WED3_9PEZI</name>
<dbReference type="InterPro" id="IPR002413">
    <property type="entry name" value="V5_allergen-like"/>
</dbReference>
<dbReference type="PANTHER" id="PTHR10334">
    <property type="entry name" value="CYSTEINE-RICH SECRETORY PROTEIN-RELATED"/>
    <property type="match status" value="1"/>
</dbReference>